<dbReference type="SFLD" id="SFLDG01144">
    <property type="entry name" value="C2.B.4:_PGP_Like"/>
    <property type="match status" value="1"/>
</dbReference>
<gene>
    <name evidence="1" type="ORF">NX722_07155</name>
</gene>
<dbReference type="GO" id="GO:0016787">
    <property type="term" value="F:hydrolase activity"/>
    <property type="evidence" value="ECO:0007669"/>
    <property type="project" value="UniProtKB-KW"/>
</dbReference>
<proteinExistence type="predicted"/>
<dbReference type="Proteomes" id="UP001209854">
    <property type="component" value="Unassembled WGS sequence"/>
</dbReference>
<dbReference type="PANTHER" id="PTHR10000:SF53">
    <property type="entry name" value="5-AMINO-6-(5-PHOSPHO-D-RIBITYLAMINO)URACIL PHOSPHATASE YBJI-RELATED"/>
    <property type="match status" value="1"/>
</dbReference>
<dbReference type="Pfam" id="PF08282">
    <property type="entry name" value="Hydrolase_3"/>
    <property type="match status" value="1"/>
</dbReference>
<dbReference type="SFLD" id="SFLDG01140">
    <property type="entry name" value="C2.B:_Phosphomannomutase_and_P"/>
    <property type="match status" value="1"/>
</dbReference>
<name>A0ABT3MSS6_9GAMM</name>
<evidence type="ECO:0000313" key="1">
    <source>
        <dbReference type="EMBL" id="MCW7552424.1"/>
    </source>
</evidence>
<dbReference type="NCBIfam" id="TIGR01484">
    <property type="entry name" value="HAD-SF-IIB"/>
    <property type="match status" value="1"/>
</dbReference>
<dbReference type="PANTHER" id="PTHR10000">
    <property type="entry name" value="PHOSPHOSERINE PHOSPHATASE"/>
    <property type="match status" value="1"/>
</dbReference>
<dbReference type="RefSeq" id="WP_262567385.1">
    <property type="nucleotide sequence ID" value="NZ_JAPFCC010000001.1"/>
</dbReference>
<sequence>MTDSSVKFIATDMDGTLLDGQGQLDSAFFDLHQQLEQRGILFAAASGRQYYSLRETFKPIKDRMIFIAENGTLVMHKDKELYSCTINKTATHQIIDEARGVQGAHLVLCGKRSAYVETSDQQAMAEIKKYHHRCEQVDDLKRVEDDFIKVAICHFDGTEENVYPTLKQRFGNDHQVVVSGQIWLDLMNIEASKGKAIEYLQKSLGFTYEQTMSFGDYFNDIEMLQASYYSYAVENAHKDVKAFARFNAPSNEQFGVMQVIRKLLDNSSSLCIA</sequence>
<dbReference type="CDD" id="cd07518">
    <property type="entry name" value="HAD_YbiV-Like"/>
    <property type="match status" value="1"/>
</dbReference>
<dbReference type="Gene3D" id="3.30.1240.10">
    <property type="match status" value="1"/>
</dbReference>
<evidence type="ECO:0000313" key="2">
    <source>
        <dbReference type="Proteomes" id="UP001209854"/>
    </source>
</evidence>
<dbReference type="InterPro" id="IPR023214">
    <property type="entry name" value="HAD_sf"/>
</dbReference>
<dbReference type="EMBL" id="JAPFCC010000001">
    <property type="protein sequence ID" value="MCW7552424.1"/>
    <property type="molecule type" value="Genomic_DNA"/>
</dbReference>
<reference evidence="1 2" key="1">
    <citation type="submission" date="2022-10" db="EMBL/GenBank/DDBJ databases">
        <title>High-quality genome sequences of two octocoral-associated bacteria, Endozoicomonas euniceicola EF212 and Endozoicomonas gorgoniicola PS125.</title>
        <authorList>
            <person name="Chiou Y.-J."/>
            <person name="Chen Y.-H."/>
        </authorList>
    </citation>
    <scope>NUCLEOTIDE SEQUENCE [LARGE SCALE GENOMIC DNA]</scope>
    <source>
        <strain evidence="1 2">PS125</strain>
    </source>
</reference>
<keyword evidence="1" id="KW-0378">Hydrolase</keyword>
<organism evidence="1 2">
    <name type="scientific">Endozoicomonas gorgoniicola</name>
    <dbReference type="NCBI Taxonomy" id="1234144"/>
    <lineage>
        <taxon>Bacteria</taxon>
        <taxon>Pseudomonadati</taxon>
        <taxon>Pseudomonadota</taxon>
        <taxon>Gammaproteobacteria</taxon>
        <taxon>Oceanospirillales</taxon>
        <taxon>Endozoicomonadaceae</taxon>
        <taxon>Endozoicomonas</taxon>
    </lineage>
</organism>
<dbReference type="InterPro" id="IPR000150">
    <property type="entry name" value="Cof"/>
</dbReference>
<dbReference type="SFLD" id="SFLDS00003">
    <property type="entry name" value="Haloacid_Dehalogenase"/>
    <property type="match status" value="1"/>
</dbReference>
<comment type="caution">
    <text evidence="1">The sequence shown here is derived from an EMBL/GenBank/DDBJ whole genome shotgun (WGS) entry which is preliminary data.</text>
</comment>
<dbReference type="SUPFAM" id="SSF56784">
    <property type="entry name" value="HAD-like"/>
    <property type="match status" value="1"/>
</dbReference>
<dbReference type="InterPro" id="IPR036412">
    <property type="entry name" value="HAD-like_sf"/>
</dbReference>
<protein>
    <submittedName>
        <fullName evidence="1">Cof-type HAD-IIB family hydrolase</fullName>
    </submittedName>
</protein>
<dbReference type="Gene3D" id="3.40.50.1000">
    <property type="entry name" value="HAD superfamily/HAD-like"/>
    <property type="match status" value="1"/>
</dbReference>
<dbReference type="InterPro" id="IPR006379">
    <property type="entry name" value="HAD-SF_hydro_IIB"/>
</dbReference>
<keyword evidence="2" id="KW-1185">Reference proteome</keyword>
<accession>A0ABT3MSS6</accession>
<dbReference type="NCBIfam" id="TIGR00099">
    <property type="entry name" value="Cof-subfamily"/>
    <property type="match status" value="1"/>
</dbReference>